<sequence length="75" mass="8280">LPCPESRFEFSRFFSKDSWHVRRESERTSYERPEARRALYATIAPSAKASARAPSGQGDEGADAGATAQPELFSS</sequence>
<dbReference type="AlphaFoldDB" id="X0TGT1"/>
<reference evidence="2" key="1">
    <citation type="journal article" date="2014" name="Front. Microbiol.">
        <title>High frequency of phylogenetically diverse reductive dehalogenase-homologous genes in deep subseafloor sedimentary metagenomes.</title>
        <authorList>
            <person name="Kawai M."/>
            <person name="Futagami T."/>
            <person name="Toyoda A."/>
            <person name="Takaki Y."/>
            <person name="Nishi S."/>
            <person name="Hori S."/>
            <person name="Arai W."/>
            <person name="Tsubouchi T."/>
            <person name="Morono Y."/>
            <person name="Uchiyama I."/>
            <person name="Ito T."/>
            <person name="Fujiyama A."/>
            <person name="Inagaki F."/>
            <person name="Takami H."/>
        </authorList>
    </citation>
    <scope>NUCLEOTIDE SEQUENCE</scope>
    <source>
        <strain evidence="2">Expedition CK06-06</strain>
    </source>
</reference>
<feature type="compositionally biased region" description="Low complexity" evidence="1">
    <location>
        <begin position="45"/>
        <end position="55"/>
    </location>
</feature>
<proteinExistence type="predicted"/>
<protein>
    <submittedName>
        <fullName evidence="2">Uncharacterized protein</fullName>
    </submittedName>
</protein>
<organism evidence="2">
    <name type="scientific">marine sediment metagenome</name>
    <dbReference type="NCBI Taxonomy" id="412755"/>
    <lineage>
        <taxon>unclassified sequences</taxon>
        <taxon>metagenomes</taxon>
        <taxon>ecological metagenomes</taxon>
    </lineage>
</organism>
<gene>
    <name evidence="2" type="ORF">S01H1_24253</name>
</gene>
<accession>X0TGT1</accession>
<feature type="non-terminal residue" evidence="2">
    <location>
        <position position="1"/>
    </location>
</feature>
<feature type="region of interest" description="Disordered" evidence="1">
    <location>
        <begin position="45"/>
        <end position="75"/>
    </location>
</feature>
<comment type="caution">
    <text evidence="2">The sequence shown here is derived from an EMBL/GenBank/DDBJ whole genome shotgun (WGS) entry which is preliminary data.</text>
</comment>
<evidence type="ECO:0000313" key="2">
    <source>
        <dbReference type="EMBL" id="GAF92434.1"/>
    </source>
</evidence>
<evidence type="ECO:0000256" key="1">
    <source>
        <dbReference type="SAM" id="MobiDB-lite"/>
    </source>
</evidence>
<name>X0TGT1_9ZZZZ</name>
<feature type="non-terminal residue" evidence="2">
    <location>
        <position position="75"/>
    </location>
</feature>
<dbReference type="EMBL" id="BARS01014341">
    <property type="protein sequence ID" value="GAF92434.1"/>
    <property type="molecule type" value="Genomic_DNA"/>
</dbReference>